<gene>
    <name evidence="1" type="ORF">FHX40_1438</name>
</gene>
<dbReference type="SUPFAM" id="SSF52540">
    <property type="entry name" value="P-loop containing nucleoside triphosphate hydrolases"/>
    <property type="match status" value="1"/>
</dbReference>
<dbReference type="InterPro" id="IPR027417">
    <property type="entry name" value="P-loop_NTPase"/>
</dbReference>
<keyword evidence="2" id="KW-1185">Reference proteome</keyword>
<reference evidence="1 2" key="1">
    <citation type="submission" date="2019-06" db="EMBL/GenBank/DDBJ databases">
        <title>Sequencing the genomes of 1000 actinobacteria strains.</title>
        <authorList>
            <person name="Klenk H.-P."/>
        </authorList>
    </citation>
    <scope>NUCLEOTIDE SEQUENCE [LARGE SCALE GENOMIC DNA]</scope>
    <source>
        <strain evidence="1 2">DSM 43186</strain>
    </source>
</reference>
<dbReference type="Gene3D" id="3.40.50.300">
    <property type="entry name" value="P-loop containing nucleotide triphosphate hydrolases"/>
    <property type="match status" value="1"/>
</dbReference>
<name>A0A543IVZ7_9ACTN</name>
<accession>A0A543IVZ7</accession>
<comment type="caution">
    <text evidence="1">The sequence shown here is derived from an EMBL/GenBank/DDBJ whole genome shotgun (WGS) entry which is preliminary data.</text>
</comment>
<protein>
    <recommendedName>
        <fullName evidence="3">(d)CMP kinase</fullName>
    </recommendedName>
</protein>
<dbReference type="AlphaFoldDB" id="A0A543IVZ7"/>
<dbReference type="EMBL" id="VFPQ01000001">
    <property type="protein sequence ID" value="TQM74755.1"/>
    <property type="molecule type" value="Genomic_DNA"/>
</dbReference>
<evidence type="ECO:0000313" key="2">
    <source>
        <dbReference type="Proteomes" id="UP000319213"/>
    </source>
</evidence>
<dbReference type="OrthoDB" id="3237545at2"/>
<organism evidence="1 2">
    <name type="scientific">Thermopolyspora flexuosa</name>
    <dbReference type="NCBI Taxonomy" id="103836"/>
    <lineage>
        <taxon>Bacteria</taxon>
        <taxon>Bacillati</taxon>
        <taxon>Actinomycetota</taxon>
        <taxon>Actinomycetes</taxon>
        <taxon>Streptosporangiales</taxon>
        <taxon>Streptosporangiaceae</taxon>
        <taxon>Thermopolyspora</taxon>
    </lineage>
</organism>
<dbReference type="Proteomes" id="UP000319213">
    <property type="component" value="Unassembled WGS sequence"/>
</dbReference>
<proteinExistence type="predicted"/>
<sequence>MPSFLPFADLAELLRNLRPSWGDIRLIAIDGPAGSGKTTFAGRLGAAARAQVIHSDDFPVPWDGPPDAWFAPLTEQVLTPLADGRPGRFRRYDWKRGAYVEWVEVPPAPVLLIEGVGAARRATAHLLAYTIWVTAPDPVRLARVLRRDGPELRERWEHWMRAERAWFTADGTAARADLRVDGAPTVPHDPSAEFAVPPADA</sequence>
<evidence type="ECO:0000313" key="1">
    <source>
        <dbReference type="EMBL" id="TQM74755.1"/>
    </source>
</evidence>
<evidence type="ECO:0008006" key="3">
    <source>
        <dbReference type="Google" id="ProtNLM"/>
    </source>
</evidence>